<keyword evidence="2" id="KW-0472">Membrane</keyword>
<dbReference type="PANTHER" id="PTHR46384">
    <property type="entry name" value="MOTILE SPERM DOMAIN-CONTAINING PROTEIN 2"/>
    <property type="match status" value="1"/>
</dbReference>
<dbReference type="Gene3D" id="3.40.525.10">
    <property type="entry name" value="CRAL-TRIO lipid binding domain"/>
    <property type="match status" value="1"/>
</dbReference>
<feature type="transmembrane region" description="Helical" evidence="2">
    <location>
        <begin position="498"/>
        <end position="516"/>
    </location>
</feature>
<dbReference type="PANTHER" id="PTHR46384:SF1">
    <property type="entry name" value="MOTILE SPERM DOMAIN-CONTAINING PROTEIN 2"/>
    <property type="match status" value="1"/>
</dbReference>
<name>W6NW18_HAECO</name>
<proteinExistence type="predicted"/>
<dbReference type="PROSITE" id="PS50202">
    <property type="entry name" value="MSP"/>
    <property type="match status" value="1"/>
</dbReference>
<dbReference type="EMBL" id="CAVP010059823">
    <property type="protein sequence ID" value="CDL96107.1"/>
    <property type="molecule type" value="Genomic_DNA"/>
</dbReference>
<dbReference type="InterPro" id="IPR001251">
    <property type="entry name" value="CRAL-TRIO_dom"/>
</dbReference>
<reference evidence="5" key="1">
    <citation type="submission" date="2013-03" db="EMBL/GenBank/DDBJ databases">
        <authorList>
            <person name="Aslett M."/>
        </authorList>
    </citation>
    <scope>NUCLEOTIDE SEQUENCE [LARGE SCALE GENOMIC DNA]</scope>
    <source>
        <strain evidence="5">ISE/inbred ISE</strain>
    </source>
</reference>
<sequence length="561" mass="64944">MSPQLSIHSYIKESERSPLNTLAIEDLRARILQDKCCRKCTPEDLLRLKTQDWWLTCFLRAYNYDLDISYTVLSQCIQWRTNFQVERISILGMKPLLDRGLAYLHGRDLTECSILWINLAQYRPGDTGFENLFIFWLERHTMDTKADPLTIVVDMTGTSMKNMDMNSFKFILHAAKYYYPNTVHDMVIFESPPIFNATWRVIESWLTPGHPQIHHVDKETIAHFIDSKYLPRHMGGEDHFQFSMDELAKCLPPPNPPENNHMNLDDADRSPERNGIDSVAMRRAVTFDDDDEEANRKTPLTLTRKVSNGSVKRGIPQNLKPMVEARMRSPDIEWIKNAFLHISPRDILTLNRLENNTDYVDVVAVRNVSQSPVMFKIKTTSPEKFRVRPSTGLIPAGTTDIIRVYLQNEYRNSCSREKFLLMALETESNNMEMFGDLWKNAEHSKKVEQKLRCRIADDASSEGSNTEKIGRKTSISSQQEQIDRLRLHCEWLQRSQRMLMFATLTLFFALVVLLLYEKSNHAALETAVETLIKKLDVTATCESHSDSKRETLPPVSYEEDL</sequence>
<reference evidence="5" key="2">
    <citation type="submission" date="2013-05" db="EMBL/GenBank/DDBJ databases">
        <title>The genome and transcriptome of Haemonchus contortus: a key model parasite for drug and vaccine discovery.</title>
        <authorList>
            <person name="Laing R."/>
            <person name="Kikuchi T."/>
            <person name="Martinelli A."/>
            <person name="Tsai I.J."/>
            <person name="Beech R.N."/>
            <person name="Redman E."/>
            <person name="Holroyd N."/>
            <person name="Bartley D.J."/>
            <person name="Beasley H."/>
            <person name="Britton C."/>
            <person name="Curran D."/>
            <person name="Devaney E."/>
            <person name="Gilabert A."/>
            <person name="Jackson F."/>
            <person name="Hunt M."/>
            <person name="Johnston S."/>
            <person name="Kryukov I."/>
            <person name="Li K."/>
            <person name="Morrison A.A."/>
            <person name="Reid A.J."/>
            <person name="Sargison N."/>
            <person name="Saunders G."/>
            <person name="Wasmuth J.D."/>
            <person name="Wolstenholme A."/>
            <person name="Berriman M."/>
            <person name="Gilleard J.S."/>
            <person name="Cotton J.A."/>
        </authorList>
    </citation>
    <scope>NUCLEOTIDE SEQUENCE [LARGE SCALE GENOMIC DNA]</scope>
    <source>
        <strain evidence="5">ISE/inbred ISE</strain>
    </source>
</reference>
<dbReference type="InterPro" id="IPR053012">
    <property type="entry name" value="ER-organelle_contact"/>
</dbReference>
<dbReference type="InterPro" id="IPR036865">
    <property type="entry name" value="CRAL-TRIO_dom_sf"/>
</dbReference>
<evidence type="ECO:0000259" key="3">
    <source>
        <dbReference type="PROSITE" id="PS50191"/>
    </source>
</evidence>
<dbReference type="SUPFAM" id="SSF49354">
    <property type="entry name" value="PapD-like"/>
    <property type="match status" value="1"/>
</dbReference>
<gene>
    <name evidence="5" type="ORF">HCOI_01706400</name>
</gene>
<dbReference type="SMART" id="SM00516">
    <property type="entry name" value="SEC14"/>
    <property type="match status" value="1"/>
</dbReference>
<dbReference type="SUPFAM" id="SSF52087">
    <property type="entry name" value="CRAL/TRIO domain"/>
    <property type="match status" value="1"/>
</dbReference>
<dbReference type="AlphaFoldDB" id="W6NW18"/>
<evidence type="ECO:0000256" key="2">
    <source>
        <dbReference type="SAM" id="Phobius"/>
    </source>
</evidence>
<dbReference type="GO" id="GO:0140284">
    <property type="term" value="C:endoplasmic reticulum-endosome membrane contact site"/>
    <property type="evidence" value="ECO:0007669"/>
    <property type="project" value="TreeGrafter"/>
</dbReference>
<feature type="domain" description="CRAL-TRIO" evidence="3">
    <location>
        <begin position="148"/>
        <end position="242"/>
    </location>
</feature>
<dbReference type="OrthoDB" id="407959at2759"/>
<feature type="domain" description="MSP" evidence="4">
    <location>
        <begin position="339"/>
        <end position="456"/>
    </location>
</feature>
<dbReference type="GO" id="GO:0012505">
    <property type="term" value="C:endomembrane system"/>
    <property type="evidence" value="ECO:0007669"/>
    <property type="project" value="TreeGrafter"/>
</dbReference>
<evidence type="ECO:0000313" key="5">
    <source>
        <dbReference type="EMBL" id="CDL96107.1"/>
    </source>
</evidence>
<dbReference type="InterPro" id="IPR013783">
    <property type="entry name" value="Ig-like_fold"/>
</dbReference>
<dbReference type="Pfam" id="PF00635">
    <property type="entry name" value="Motile_Sperm"/>
    <property type="match status" value="1"/>
</dbReference>
<dbReference type="SUPFAM" id="SSF46938">
    <property type="entry name" value="CRAL/TRIO N-terminal domain"/>
    <property type="match status" value="1"/>
</dbReference>
<dbReference type="CDD" id="cd00170">
    <property type="entry name" value="SEC14"/>
    <property type="match status" value="1"/>
</dbReference>
<comment type="caution">
    <text evidence="5">The sequence shown here is derived from an EMBL/GenBank/DDBJ whole genome shotgun (WGS) entry which is preliminary data.</text>
</comment>
<dbReference type="Gene3D" id="2.60.40.10">
    <property type="entry name" value="Immunoglobulins"/>
    <property type="match status" value="1"/>
</dbReference>
<feature type="region of interest" description="Disordered" evidence="1">
    <location>
        <begin position="254"/>
        <end position="279"/>
    </location>
</feature>
<feature type="compositionally biased region" description="Basic and acidic residues" evidence="1">
    <location>
        <begin position="263"/>
        <end position="275"/>
    </location>
</feature>
<evidence type="ECO:0000259" key="4">
    <source>
        <dbReference type="PROSITE" id="PS50202"/>
    </source>
</evidence>
<dbReference type="InterPro" id="IPR008962">
    <property type="entry name" value="PapD-like_sf"/>
</dbReference>
<dbReference type="Pfam" id="PF00650">
    <property type="entry name" value="CRAL_TRIO"/>
    <property type="match status" value="1"/>
</dbReference>
<dbReference type="InterPro" id="IPR000535">
    <property type="entry name" value="MSP_dom"/>
</dbReference>
<accession>W6NW18</accession>
<keyword evidence="2" id="KW-1133">Transmembrane helix</keyword>
<dbReference type="PROSITE" id="PS50191">
    <property type="entry name" value="CRAL_TRIO"/>
    <property type="match status" value="1"/>
</dbReference>
<organism evidence="5">
    <name type="scientific">Haemonchus contortus</name>
    <name type="common">Barber pole worm</name>
    <dbReference type="NCBI Taxonomy" id="6289"/>
    <lineage>
        <taxon>Eukaryota</taxon>
        <taxon>Metazoa</taxon>
        <taxon>Ecdysozoa</taxon>
        <taxon>Nematoda</taxon>
        <taxon>Chromadorea</taxon>
        <taxon>Rhabditida</taxon>
        <taxon>Rhabditina</taxon>
        <taxon>Rhabditomorpha</taxon>
        <taxon>Strongyloidea</taxon>
        <taxon>Trichostrongylidae</taxon>
        <taxon>Haemonchus</taxon>
    </lineage>
</organism>
<evidence type="ECO:0000256" key="1">
    <source>
        <dbReference type="SAM" id="MobiDB-lite"/>
    </source>
</evidence>
<protein>
    <submittedName>
        <fullName evidence="5">Cellular retinaldehyde-binding triple function and Major sperm protein domain containing protein</fullName>
    </submittedName>
</protein>
<keyword evidence="2" id="KW-0812">Transmembrane</keyword>
<dbReference type="InterPro" id="IPR036273">
    <property type="entry name" value="CRAL/TRIO_N_dom_sf"/>
</dbReference>